<dbReference type="PANTHER" id="PTHR42701:SF1">
    <property type="entry name" value="IMIDAZOLE GLYCEROL PHOSPHATE SYNTHASE SUBUNIT HISH"/>
    <property type="match status" value="1"/>
</dbReference>
<keyword evidence="5 10" id="KW-0315">Glutamine amidotransferase</keyword>
<evidence type="ECO:0000256" key="6">
    <source>
        <dbReference type="ARBA" id="ARBA00023102"/>
    </source>
</evidence>
<evidence type="ECO:0000256" key="10">
    <source>
        <dbReference type="HAMAP-Rule" id="MF_00278"/>
    </source>
</evidence>
<dbReference type="InterPro" id="IPR017926">
    <property type="entry name" value="GATASE"/>
</dbReference>
<comment type="catalytic activity">
    <reaction evidence="8 10">
        <text>5-[(5-phospho-1-deoxy-D-ribulos-1-ylimino)methylamino]-1-(5-phospho-beta-D-ribosyl)imidazole-4-carboxamide + L-glutamine = D-erythro-1-(imidazol-4-yl)glycerol 3-phosphate + 5-amino-1-(5-phospho-beta-D-ribosyl)imidazole-4-carboxamide + L-glutamate + H(+)</text>
        <dbReference type="Rhea" id="RHEA:24793"/>
        <dbReference type="ChEBI" id="CHEBI:15378"/>
        <dbReference type="ChEBI" id="CHEBI:29985"/>
        <dbReference type="ChEBI" id="CHEBI:58278"/>
        <dbReference type="ChEBI" id="CHEBI:58359"/>
        <dbReference type="ChEBI" id="CHEBI:58475"/>
        <dbReference type="ChEBI" id="CHEBI:58525"/>
        <dbReference type="EC" id="4.3.2.10"/>
    </reaction>
</comment>
<dbReference type="PIRSF" id="PIRSF000495">
    <property type="entry name" value="Amidotransf_hisH"/>
    <property type="match status" value="1"/>
</dbReference>
<comment type="subunit">
    <text evidence="2 10">Heterodimer of HisH and HisF.</text>
</comment>
<evidence type="ECO:0000256" key="4">
    <source>
        <dbReference type="ARBA" id="ARBA00022801"/>
    </source>
</evidence>
<dbReference type="PANTHER" id="PTHR42701">
    <property type="entry name" value="IMIDAZOLE GLYCEROL PHOSPHATE SYNTHASE SUBUNIT HISH"/>
    <property type="match status" value="1"/>
</dbReference>
<name>A0A9D2ACR2_9FIRM</name>
<reference evidence="13" key="2">
    <citation type="submission" date="2021-04" db="EMBL/GenBank/DDBJ databases">
        <authorList>
            <person name="Gilroy R."/>
        </authorList>
    </citation>
    <scope>NUCLEOTIDE SEQUENCE</scope>
    <source>
        <strain evidence="13">2239</strain>
    </source>
</reference>
<feature type="active site" description="Nucleophile" evidence="10 11">
    <location>
        <position position="82"/>
    </location>
</feature>
<keyword evidence="4 10" id="KW-0378">Hydrolase</keyword>
<evidence type="ECO:0000256" key="5">
    <source>
        <dbReference type="ARBA" id="ARBA00022962"/>
    </source>
</evidence>
<dbReference type="InterPro" id="IPR010139">
    <property type="entry name" value="Imidazole-glycPsynth_HisH"/>
</dbReference>
<dbReference type="HAMAP" id="MF_00278">
    <property type="entry name" value="HisH"/>
    <property type="match status" value="1"/>
</dbReference>
<dbReference type="GO" id="GO:0000107">
    <property type="term" value="F:imidazoleglycerol-phosphate synthase activity"/>
    <property type="evidence" value="ECO:0007669"/>
    <property type="project" value="UniProtKB-UniRule"/>
</dbReference>
<dbReference type="SUPFAM" id="SSF52317">
    <property type="entry name" value="Class I glutamine amidotransferase-like"/>
    <property type="match status" value="1"/>
</dbReference>
<evidence type="ECO:0000313" key="14">
    <source>
        <dbReference type="Proteomes" id="UP000824193"/>
    </source>
</evidence>
<reference evidence="13" key="1">
    <citation type="journal article" date="2021" name="PeerJ">
        <title>Extensive microbial diversity within the chicken gut microbiome revealed by metagenomics and culture.</title>
        <authorList>
            <person name="Gilroy R."/>
            <person name="Ravi A."/>
            <person name="Getino M."/>
            <person name="Pursley I."/>
            <person name="Horton D.L."/>
            <person name="Alikhan N.F."/>
            <person name="Baker D."/>
            <person name="Gharbi K."/>
            <person name="Hall N."/>
            <person name="Watson M."/>
            <person name="Adriaenssens E.M."/>
            <person name="Foster-Nyarko E."/>
            <person name="Jarju S."/>
            <person name="Secka A."/>
            <person name="Antonio M."/>
            <person name="Oren A."/>
            <person name="Chaudhuri R.R."/>
            <person name="La Ragione R."/>
            <person name="Hildebrand F."/>
            <person name="Pallen M.J."/>
        </authorList>
    </citation>
    <scope>NUCLEOTIDE SEQUENCE</scope>
    <source>
        <strain evidence="13">2239</strain>
    </source>
</reference>
<dbReference type="Pfam" id="PF00117">
    <property type="entry name" value="GATase"/>
    <property type="match status" value="1"/>
</dbReference>
<dbReference type="GO" id="GO:0000105">
    <property type="term" value="P:L-histidine biosynthetic process"/>
    <property type="evidence" value="ECO:0007669"/>
    <property type="project" value="UniProtKB-UniRule"/>
</dbReference>
<comment type="function">
    <text evidence="10">IGPS catalyzes the conversion of PRFAR and glutamine to IGP, AICAR and glutamate. The HisH subunit catalyzes the hydrolysis of glutamine to glutamate and ammonia as part of the synthesis of IGP and AICAR. The resulting ammonia molecule is channeled to the active site of HisF.</text>
</comment>
<evidence type="ECO:0000256" key="7">
    <source>
        <dbReference type="ARBA" id="ARBA00023239"/>
    </source>
</evidence>
<accession>A0A9D2ACR2</accession>
<feature type="active site" evidence="10 11">
    <location>
        <position position="193"/>
    </location>
</feature>
<protein>
    <recommendedName>
        <fullName evidence="10">Imidazole glycerol phosphate synthase subunit HisH</fullName>
        <ecNumber evidence="10">4.3.2.10</ecNumber>
    </recommendedName>
    <alternativeName>
        <fullName evidence="10">IGP synthase glutaminase subunit</fullName>
        <ecNumber evidence="10">3.5.1.2</ecNumber>
    </alternativeName>
    <alternativeName>
        <fullName evidence="10">IGP synthase subunit HisH</fullName>
    </alternativeName>
    <alternativeName>
        <fullName evidence="10">ImGP synthase subunit HisH</fullName>
        <shortName evidence="10">IGPS subunit HisH</shortName>
    </alternativeName>
</protein>
<keyword evidence="10" id="KW-0963">Cytoplasm</keyword>
<evidence type="ECO:0000256" key="8">
    <source>
        <dbReference type="ARBA" id="ARBA00047838"/>
    </source>
</evidence>
<dbReference type="PROSITE" id="PS51273">
    <property type="entry name" value="GATASE_TYPE_1"/>
    <property type="match status" value="1"/>
</dbReference>
<evidence type="ECO:0000256" key="3">
    <source>
        <dbReference type="ARBA" id="ARBA00022605"/>
    </source>
</evidence>
<gene>
    <name evidence="10 13" type="primary">hisH</name>
    <name evidence="13" type="ORF">H9865_01150</name>
</gene>
<organism evidence="13 14">
    <name type="scientific">Candidatus Allofournierella pullicola</name>
    <dbReference type="NCBI Taxonomy" id="2838596"/>
    <lineage>
        <taxon>Bacteria</taxon>
        <taxon>Bacillati</taxon>
        <taxon>Bacillota</taxon>
        <taxon>Clostridia</taxon>
        <taxon>Eubacteriales</taxon>
        <taxon>Oscillospiraceae</taxon>
        <taxon>Allofournierella</taxon>
    </lineage>
</organism>
<keyword evidence="3 10" id="KW-0028">Amino-acid biosynthesis</keyword>
<keyword evidence="7 10" id="KW-0456">Lyase</keyword>
<dbReference type="GO" id="GO:0016829">
    <property type="term" value="F:lyase activity"/>
    <property type="evidence" value="ECO:0007669"/>
    <property type="project" value="UniProtKB-KW"/>
</dbReference>
<keyword evidence="6 10" id="KW-0368">Histidine biosynthesis</keyword>
<dbReference type="GO" id="GO:0004359">
    <property type="term" value="F:glutaminase activity"/>
    <property type="evidence" value="ECO:0007669"/>
    <property type="project" value="UniProtKB-EC"/>
</dbReference>
<proteinExistence type="inferred from homology"/>
<evidence type="ECO:0000256" key="11">
    <source>
        <dbReference type="PIRSR" id="PIRSR000495-1"/>
    </source>
</evidence>
<evidence type="ECO:0000259" key="12">
    <source>
        <dbReference type="Pfam" id="PF00117"/>
    </source>
</evidence>
<dbReference type="GO" id="GO:0005737">
    <property type="term" value="C:cytoplasm"/>
    <property type="evidence" value="ECO:0007669"/>
    <property type="project" value="UniProtKB-SubCell"/>
</dbReference>
<comment type="caution">
    <text evidence="13">The sequence shown here is derived from an EMBL/GenBank/DDBJ whole genome shotgun (WGS) entry which is preliminary data.</text>
</comment>
<dbReference type="Gene3D" id="3.40.50.880">
    <property type="match status" value="1"/>
</dbReference>
<sequence length="213" mass="22593">MRPLVTVVDYGRSNLLSVRRALEHCGADVCFGTQPGDILRARALVLPGVGAFADGMARLRSQRLVEPLLQKAGEGTPLLGICLGMQMLLDSSTEGGFTRGLGLVEGTVSPLPETAADGAPLKVPHIGWSPLRLASGTERGLLKNTRNGDEVYFVHSFQALPRRGEDCAATVEYGGHTVCAAVQRQNVTGFQFHPEKSGPAGLAMLRAFVESLG</sequence>
<dbReference type="EC" id="3.5.1.2" evidence="10"/>
<evidence type="ECO:0000256" key="2">
    <source>
        <dbReference type="ARBA" id="ARBA00011152"/>
    </source>
</evidence>
<feature type="active site" evidence="10 11">
    <location>
        <position position="195"/>
    </location>
</feature>
<evidence type="ECO:0000313" key="13">
    <source>
        <dbReference type="EMBL" id="HIX04706.1"/>
    </source>
</evidence>
<dbReference type="EMBL" id="DXFW01000003">
    <property type="protein sequence ID" value="HIX04706.1"/>
    <property type="molecule type" value="Genomic_DNA"/>
</dbReference>
<feature type="domain" description="Glutamine amidotransferase" evidence="12">
    <location>
        <begin position="7"/>
        <end position="209"/>
    </location>
</feature>
<dbReference type="CDD" id="cd01748">
    <property type="entry name" value="GATase1_IGP_Synthase"/>
    <property type="match status" value="1"/>
</dbReference>
<comment type="subcellular location">
    <subcellularLocation>
        <location evidence="10">Cytoplasm</location>
    </subcellularLocation>
</comment>
<dbReference type="EC" id="4.3.2.10" evidence="10"/>
<evidence type="ECO:0000256" key="9">
    <source>
        <dbReference type="ARBA" id="ARBA00049534"/>
    </source>
</evidence>
<dbReference type="AlphaFoldDB" id="A0A9D2ACR2"/>
<dbReference type="NCBIfam" id="TIGR01855">
    <property type="entry name" value="IMP_synth_hisH"/>
    <property type="match status" value="1"/>
</dbReference>
<dbReference type="Proteomes" id="UP000824193">
    <property type="component" value="Unassembled WGS sequence"/>
</dbReference>
<comment type="pathway">
    <text evidence="1 10">Amino-acid biosynthesis; L-histidine biosynthesis; L-histidine from 5-phospho-alpha-D-ribose 1-diphosphate: step 5/9.</text>
</comment>
<comment type="catalytic activity">
    <reaction evidence="9 10">
        <text>L-glutamine + H2O = L-glutamate + NH4(+)</text>
        <dbReference type="Rhea" id="RHEA:15889"/>
        <dbReference type="ChEBI" id="CHEBI:15377"/>
        <dbReference type="ChEBI" id="CHEBI:28938"/>
        <dbReference type="ChEBI" id="CHEBI:29985"/>
        <dbReference type="ChEBI" id="CHEBI:58359"/>
        <dbReference type="EC" id="3.5.1.2"/>
    </reaction>
</comment>
<evidence type="ECO:0000256" key="1">
    <source>
        <dbReference type="ARBA" id="ARBA00005091"/>
    </source>
</evidence>
<dbReference type="InterPro" id="IPR029062">
    <property type="entry name" value="Class_I_gatase-like"/>
</dbReference>